<dbReference type="EMBL" id="CP000449">
    <property type="protein sequence ID" value="ABI65781.1"/>
    <property type="molecule type" value="Genomic_DNA"/>
</dbReference>
<dbReference type="InterPro" id="IPR021440">
    <property type="entry name" value="DUF3089"/>
</dbReference>
<evidence type="ECO:0008006" key="4">
    <source>
        <dbReference type="Google" id="ProtNLM"/>
    </source>
</evidence>
<evidence type="ECO:0000256" key="1">
    <source>
        <dbReference type="SAM" id="Phobius"/>
    </source>
</evidence>
<dbReference type="Gene3D" id="3.40.50.1820">
    <property type="entry name" value="alpha/beta hydrolase"/>
    <property type="match status" value="1"/>
</dbReference>
<evidence type="ECO:0000313" key="3">
    <source>
        <dbReference type="Proteomes" id="UP000001964"/>
    </source>
</evidence>
<dbReference type="Proteomes" id="UP000001964">
    <property type="component" value="Chromosome"/>
</dbReference>
<gene>
    <name evidence="2" type="ordered locus">Mmar10_1489</name>
</gene>
<keyword evidence="1" id="KW-1133">Transmembrane helix</keyword>
<dbReference type="AlphaFoldDB" id="Q0APK6"/>
<keyword evidence="3" id="KW-1185">Reference proteome</keyword>
<reference evidence="2 3" key="1">
    <citation type="submission" date="2006-08" db="EMBL/GenBank/DDBJ databases">
        <title>Complete sequence of Maricaulis maris MCS10.</title>
        <authorList>
            <consortium name="US DOE Joint Genome Institute"/>
            <person name="Copeland A."/>
            <person name="Lucas S."/>
            <person name="Lapidus A."/>
            <person name="Barry K."/>
            <person name="Detter J.C."/>
            <person name="Glavina del Rio T."/>
            <person name="Hammon N."/>
            <person name="Israni S."/>
            <person name="Dalin E."/>
            <person name="Tice H."/>
            <person name="Pitluck S."/>
            <person name="Saunders E."/>
            <person name="Brettin T."/>
            <person name="Bruce D."/>
            <person name="Han C."/>
            <person name="Tapia R."/>
            <person name="Gilna P."/>
            <person name="Schmutz J."/>
            <person name="Larimer F."/>
            <person name="Land M."/>
            <person name="Hauser L."/>
            <person name="Kyrpides N."/>
            <person name="Mikhailova N."/>
            <person name="Viollier P."/>
            <person name="Stephens C."/>
            <person name="Richardson P."/>
        </authorList>
    </citation>
    <scope>NUCLEOTIDE SEQUENCE [LARGE SCALE GENOMIC DNA]</scope>
    <source>
        <strain evidence="2 3">MCS10</strain>
    </source>
</reference>
<dbReference type="KEGG" id="mmr:Mmar10_1489"/>
<dbReference type="HOGENOM" id="CLU_054175_0_0_5"/>
<sequence precursor="true">MGRQSPRRTTCRRMSKQGLKSQMLANPITIARWMIVTGIAGLLVIAALASWFLRDQIYQTFQDPGEPFQTYAPPDGVDYAQADAWYAAHEFADPDEPAVFFIHPTTYSGGSNWNADLGKESANRAVTEVALPNYAAPFARSGALFAPRYRQAALYAFMNNREDSVQARLFAYQDIERAFAQFLIETGDARPIILAGVGQGGFHALGLLLNQIAEAPDLHNRLVAAYVIDSPVPLDLFAGPLAPIPPCETAEDVRCVHAYSHARPDEADRIRILTERTMSWRPNGDLSFVEGRGLLCVNPVLGARTSEYASARQHRGGVAAEGLPLDTTPAPIPGQTGAQCADGVLFIEEPRHRDLQRPHRLAEDFREPPFNLFYEDLRLDVAQRTFALTSILQEERRWAPPLGPVEEIEEAPVVPIPDRRDF</sequence>
<protein>
    <recommendedName>
        <fullName evidence="4">DUF3089 family protein</fullName>
    </recommendedName>
</protein>
<feature type="transmembrane region" description="Helical" evidence="1">
    <location>
        <begin position="30"/>
        <end position="53"/>
    </location>
</feature>
<evidence type="ECO:0000313" key="2">
    <source>
        <dbReference type="EMBL" id="ABI65781.1"/>
    </source>
</evidence>
<dbReference type="ESTHER" id="marmm-q0apk6">
    <property type="family name" value="Duf_3089"/>
</dbReference>
<accession>Q0APK6</accession>
<dbReference type="eggNOG" id="COG2267">
    <property type="taxonomic scope" value="Bacteria"/>
</dbReference>
<keyword evidence="1" id="KW-0472">Membrane</keyword>
<proteinExistence type="predicted"/>
<dbReference type="SUPFAM" id="SSF53474">
    <property type="entry name" value="alpha/beta-Hydrolases"/>
    <property type="match status" value="1"/>
</dbReference>
<dbReference type="STRING" id="394221.Mmar10_1489"/>
<dbReference type="Pfam" id="PF11288">
    <property type="entry name" value="DUF3089"/>
    <property type="match status" value="1"/>
</dbReference>
<keyword evidence="1" id="KW-0812">Transmembrane</keyword>
<name>Q0APK6_MARMM</name>
<organism evidence="2 3">
    <name type="scientific">Maricaulis maris (strain MCS10)</name>
    <name type="common">Caulobacter maris</name>
    <dbReference type="NCBI Taxonomy" id="394221"/>
    <lineage>
        <taxon>Bacteria</taxon>
        <taxon>Pseudomonadati</taxon>
        <taxon>Pseudomonadota</taxon>
        <taxon>Alphaproteobacteria</taxon>
        <taxon>Maricaulales</taxon>
        <taxon>Maricaulaceae</taxon>
        <taxon>Maricaulis</taxon>
    </lineage>
</organism>
<dbReference type="InterPro" id="IPR029058">
    <property type="entry name" value="AB_hydrolase_fold"/>
</dbReference>